<dbReference type="Proteomes" id="UP000000960">
    <property type="component" value="Chromosome"/>
</dbReference>
<dbReference type="AlphaFoldDB" id="C8W947"/>
<keyword evidence="3" id="KW-1185">Reference proteome</keyword>
<feature type="compositionally biased region" description="Basic residues" evidence="1">
    <location>
        <begin position="1"/>
        <end position="17"/>
    </location>
</feature>
<evidence type="ECO:0000313" key="2">
    <source>
        <dbReference type="EMBL" id="ACV50635.1"/>
    </source>
</evidence>
<dbReference type="HOGENOM" id="CLU_1072184_0_0_11"/>
<protein>
    <submittedName>
        <fullName evidence="2">Uncharacterized protein</fullName>
    </submittedName>
</protein>
<evidence type="ECO:0000256" key="1">
    <source>
        <dbReference type="SAM" id="MobiDB-lite"/>
    </source>
</evidence>
<proteinExistence type="predicted"/>
<feature type="region of interest" description="Disordered" evidence="1">
    <location>
        <begin position="219"/>
        <end position="259"/>
    </location>
</feature>
<name>C8W947_LANP1</name>
<gene>
    <name evidence="2" type="ordered locus">Apar_0202</name>
</gene>
<sequence>MAARGVRSRRHRFRRQRACGPSRTTSRCARGPRSHSSPWRPGRRCSGSQLPGRVHPSRGSATRHERSYGRICTSLRVRLHAHDCVTTEIMRLLAQLHDGDVQILQVSHHDAQQPLRLMGPEAVARGVVGDAVERVHGLVVAVSPATHLAIEPTCGGAVEHHGGAGAFHHAVGGQLDERANELRDSEAVSRREVERPVLLAGREPHVYALTASVHRCSSSSGQVLGGRLPPRGAGHPPRSVIGRRAATLGRKTAPRQRIR</sequence>
<accession>C8W947</accession>
<feature type="region of interest" description="Disordered" evidence="1">
    <location>
        <begin position="1"/>
        <end position="66"/>
    </location>
</feature>
<dbReference type="EMBL" id="CP001721">
    <property type="protein sequence ID" value="ACV50635.1"/>
    <property type="molecule type" value="Genomic_DNA"/>
</dbReference>
<organism evidence="2 3">
    <name type="scientific">Lancefieldella parvula (strain ATCC 33793 / DSM 20469 / CCUG 32760 / JCM 10300 / KCTC 3663 / VPI 0546 / 1246)</name>
    <name type="common">Atopobium parvulum</name>
    <dbReference type="NCBI Taxonomy" id="521095"/>
    <lineage>
        <taxon>Bacteria</taxon>
        <taxon>Bacillati</taxon>
        <taxon>Actinomycetota</taxon>
        <taxon>Coriobacteriia</taxon>
        <taxon>Coriobacteriales</taxon>
        <taxon>Atopobiaceae</taxon>
        <taxon>Lancefieldella</taxon>
    </lineage>
</organism>
<reference evidence="2 3" key="1">
    <citation type="journal article" date="2009" name="Stand. Genomic Sci.">
        <title>Complete genome sequence of Atopobium parvulum type strain (IPP 1246).</title>
        <authorList>
            <person name="Copeland A."/>
            <person name="Sikorski J."/>
            <person name="Lapidus A."/>
            <person name="Nolan M."/>
            <person name="Del Rio T.G."/>
            <person name="Lucas S."/>
            <person name="Chen F."/>
            <person name="Tice H."/>
            <person name="Pitluck S."/>
            <person name="Cheng J.F."/>
            <person name="Pukall R."/>
            <person name="Chertkov O."/>
            <person name="Brettin T."/>
            <person name="Han C."/>
            <person name="Detter J.C."/>
            <person name="Kuske C."/>
            <person name="Bruce D."/>
            <person name="Goodwin L."/>
            <person name="Ivanova N."/>
            <person name="Mavromatis K."/>
            <person name="Mikhailova N."/>
            <person name="Chen A."/>
            <person name="Palaniappan K."/>
            <person name="Chain P."/>
            <person name="Rohde M."/>
            <person name="Goker M."/>
            <person name="Bristow J."/>
            <person name="Eisen J.A."/>
            <person name="Markowitz V."/>
            <person name="Hugenholtz P."/>
            <person name="Kyrpides N.C."/>
            <person name="Klenk H.P."/>
            <person name="Detter J.C."/>
        </authorList>
    </citation>
    <scope>NUCLEOTIDE SEQUENCE [LARGE SCALE GENOMIC DNA]</scope>
    <source>
        <strain evidence="3">ATCC 33793 / DSM 20469 / CCUG 32760 / JCM 10300 / KCTC 3663 / VPI 0546 / 1246</strain>
    </source>
</reference>
<dbReference type="KEGG" id="apv:Apar_0202"/>
<evidence type="ECO:0000313" key="3">
    <source>
        <dbReference type="Proteomes" id="UP000000960"/>
    </source>
</evidence>